<name>A0A540VB35_9CHLR</name>
<proteinExistence type="predicted"/>
<dbReference type="Pfam" id="PF02511">
    <property type="entry name" value="Thy1"/>
    <property type="match status" value="2"/>
</dbReference>
<keyword evidence="2" id="KW-0808">Transferase</keyword>
<dbReference type="PANTHER" id="PTHR34934">
    <property type="entry name" value="FLAVIN-DEPENDENT THYMIDYLATE SYNTHASE"/>
    <property type="match status" value="1"/>
</dbReference>
<dbReference type="InterPro" id="IPR003669">
    <property type="entry name" value="Thymidylate_synthase_ThyX"/>
</dbReference>
<dbReference type="NCBIfam" id="TIGR02170">
    <property type="entry name" value="thyX"/>
    <property type="match status" value="1"/>
</dbReference>
<dbReference type="GO" id="GO:0006231">
    <property type="term" value="P:dTMP biosynthetic process"/>
    <property type="evidence" value="ECO:0007669"/>
    <property type="project" value="UniProtKB-UniRule"/>
</dbReference>
<dbReference type="GO" id="GO:0070402">
    <property type="term" value="F:NADPH binding"/>
    <property type="evidence" value="ECO:0007669"/>
    <property type="project" value="TreeGrafter"/>
</dbReference>
<accession>A0A540VB35</accession>
<reference evidence="2 3" key="1">
    <citation type="submission" date="2019-06" db="EMBL/GenBank/DDBJ databases">
        <title>Genome sequence of Litorilinea aerophila BAA-2444.</title>
        <authorList>
            <person name="Maclea K.S."/>
            <person name="Maurais E.G."/>
            <person name="Iannazzi L.C."/>
        </authorList>
    </citation>
    <scope>NUCLEOTIDE SEQUENCE [LARGE SCALE GENOMIC DNA]</scope>
    <source>
        <strain evidence="2 3">ATCC BAA-2444</strain>
    </source>
</reference>
<gene>
    <name evidence="2" type="primary">thyX</name>
    <name evidence="2" type="ORF">FKZ61_21910</name>
</gene>
<dbReference type="OrthoDB" id="9780625at2"/>
<dbReference type="InParanoid" id="A0A540VB35"/>
<keyword evidence="3" id="KW-1185">Reference proteome</keyword>
<evidence type="ECO:0000313" key="2">
    <source>
        <dbReference type="EMBL" id="TQE93283.1"/>
    </source>
</evidence>
<dbReference type="Proteomes" id="UP000317371">
    <property type="component" value="Unassembled WGS sequence"/>
</dbReference>
<dbReference type="RefSeq" id="WP_141612310.1">
    <property type="nucleotide sequence ID" value="NZ_VIGC02000043.1"/>
</dbReference>
<organism evidence="2 3">
    <name type="scientific">Litorilinea aerophila</name>
    <dbReference type="NCBI Taxonomy" id="1204385"/>
    <lineage>
        <taxon>Bacteria</taxon>
        <taxon>Bacillati</taxon>
        <taxon>Chloroflexota</taxon>
        <taxon>Caldilineae</taxon>
        <taxon>Caldilineales</taxon>
        <taxon>Caldilineaceae</taxon>
        <taxon>Litorilinea</taxon>
    </lineage>
</organism>
<protein>
    <recommendedName>
        <fullName evidence="1">FAD-dependent thymidylate synthase</fullName>
        <ecNumber evidence="1">2.1.1.148</ecNumber>
    </recommendedName>
</protein>
<evidence type="ECO:0000256" key="1">
    <source>
        <dbReference type="NCBIfam" id="TIGR02170"/>
    </source>
</evidence>
<sequence length="362" mass="40436">MQVELLAYTQQNPALASEVQANSRGLPSDLATIWRGCGGFPEQLIEYAGRVCYRSTHRMGTAPEFIAARVREGHEDIIEHVVVTVRVRDAGDQPMRWRLANRHCEVSELGNGEWIVSGNARVWLDFFRRGIALEALPLLKAVAPAVYSELELEQAGGDGGLDACSPAQGSFSSADLARLGPRECGPMRVTLLGFTQPLLSDPELALHHGSATFFFEGISRACTHQLVRHRLASFSQESQRYTDLSKGGWKAIVPPAVAKNEAAVAELQEFWAMAEEKYARLRALGIRKEDARFLLPNAAETRIVTTMNFAAWSHFLWLRAVDKAAQWEIRQLGQQVLELLYAIAPAVFQEHWHVYREKFQNG</sequence>
<dbReference type="EC" id="2.1.1.148" evidence="1"/>
<dbReference type="Gene3D" id="3.30.1360.170">
    <property type="match status" value="1"/>
</dbReference>
<dbReference type="PANTHER" id="PTHR34934:SF1">
    <property type="entry name" value="FLAVIN-DEPENDENT THYMIDYLATE SYNTHASE"/>
    <property type="match status" value="1"/>
</dbReference>
<keyword evidence="2" id="KW-0489">Methyltransferase</keyword>
<dbReference type="PROSITE" id="PS51331">
    <property type="entry name" value="THYX"/>
    <property type="match status" value="1"/>
</dbReference>
<evidence type="ECO:0000313" key="3">
    <source>
        <dbReference type="Proteomes" id="UP000317371"/>
    </source>
</evidence>
<dbReference type="GO" id="GO:0050797">
    <property type="term" value="F:thymidylate synthase (FAD) activity"/>
    <property type="evidence" value="ECO:0007669"/>
    <property type="project" value="UniProtKB-UniRule"/>
</dbReference>
<dbReference type="GO" id="GO:0032259">
    <property type="term" value="P:methylation"/>
    <property type="evidence" value="ECO:0007669"/>
    <property type="project" value="UniProtKB-KW"/>
</dbReference>
<dbReference type="AlphaFoldDB" id="A0A540VB35"/>
<dbReference type="SUPFAM" id="SSF69796">
    <property type="entry name" value="Thymidylate synthase-complementing protein Thy1"/>
    <property type="match status" value="2"/>
</dbReference>
<dbReference type="GO" id="GO:0050660">
    <property type="term" value="F:flavin adenine dinucleotide binding"/>
    <property type="evidence" value="ECO:0007669"/>
    <property type="project" value="UniProtKB-UniRule"/>
</dbReference>
<dbReference type="EMBL" id="VIGC01000043">
    <property type="protein sequence ID" value="TQE93283.1"/>
    <property type="molecule type" value="Genomic_DNA"/>
</dbReference>
<dbReference type="CDD" id="cd20175">
    <property type="entry name" value="ThyX"/>
    <property type="match status" value="1"/>
</dbReference>
<dbReference type="Gene3D" id="6.10.140.450">
    <property type="match status" value="1"/>
</dbReference>
<comment type="caution">
    <text evidence="2">The sequence shown here is derived from an EMBL/GenBank/DDBJ whole genome shotgun (WGS) entry which is preliminary data.</text>
</comment>
<dbReference type="GO" id="GO:0004799">
    <property type="term" value="F:thymidylate synthase activity"/>
    <property type="evidence" value="ECO:0007669"/>
    <property type="project" value="TreeGrafter"/>
</dbReference>
<dbReference type="InterPro" id="IPR036098">
    <property type="entry name" value="Thymidylate_synthase_ThyX_sf"/>
</dbReference>